<organism evidence="10">
    <name type="scientific">Candidatus Fermentithermobacillus carboniphilus</name>
    <dbReference type="NCBI Taxonomy" id="3085328"/>
    <lineage>
        <taxon>Bacteria</taxon>
        <taxon>Bacillati</taxon>
        <taxon>Bacillota</taxon>
        <taxon>Candidatus Fermentithermobacillia</taxon>
        <taxon>Candidatus Fermentithermobacillales</taxon>
        <taxon>Candidatus Fermentithermobacillaceae</taxon>
        <taxon>Candidatus Fermentithermobacillus</taxon>
    </lineage>
</organism>
<protein>
    <submittedName>
        <fullName evidence="10">ABC transporter permease</fullName>
    </submittedName>
</protein>
<evidence type="ECO:0000256" key="1">
    <source>
        <dbReference type="ARBA" id="ARBA00004651"/>
    </source>
</evidence>
<evidence type="ECO:0000256" key="2">
    <source>
        <dbReference type="ARBA" id="ARBA00007783"/>
    </source>
</evidence>
<dbReference type="InterPro" id="IPR051449">
    <property type="entry name" value="ABC-2_transporter_component"/>
</dbReference>
<keyword evidence="4" id="KW-1003">Cell membrane</keyword>
<dbReference type="InterPro" id="IPR047817">
    <property type="entry name" value="ABC2_TM_bact-type"/>
</dbReference>
<name>A0AAT9LDN5_9FIRM</name>
<evidence type="ECO:0000256" key="5">
    <source>
        <dbReference type="ARBA" id="ARBA00022692"/>
    </source>
</evidence>
<feature type="transmembrane region" description="Helical" evidence="8">
    <location>
        <begin position="325"/>
        <end position="347"/>
    </location>
</feature>
<evidence type="ECO:0000256" key="7">
    <source>
        <dbReference type="ARBA" id="ARBA00023136"/>
    </source>
</evidence>
<feature type="transmembrane region" description="Helical" evidence="8">
    <location>
        <begin position="216"/>
        <end position="238"/>
    </location>
</feature>
<dbReference type="GO" id="GO:0005886">
    <property type="term" value="C:plasma membrane"/>
    <property type="evidence" value="ECO:0007669"/>
    <property type="project" value="UniProtKB-SubCell"/>
</dbReference>
<feature type="transmembrane region" description="Helical" evidence="8">
    <location>
        <begin position="21"/>
        <end position="44"/>
    </location>
</feature>
<dbReference type="Pfam" id="PF12698">
    <property type="entry name" value="ABC2_membrane_3"/>
    <property type="match status" value="1"/>
</dbReference>
<keyword evidence="7 8" id="KW-0472">Membrane</keyword>
<dbReference type="EMBL" id="CP062796">
    <property type="protein sequence ID" value="QUL99121.1"/>
    <property type="molecule type" value="Genomic_DNA"/>
</dbReference>
<accession>A0AAT9LDN5</accession>
<dbReference type="GO" id="GO:0140359">
    <property type="term" value="F:ABC-type transporter activity"/>
    <property type="evidence" value="ECO:0007669"/>
    <property type="project" value="InterPro"/>
</dbReference>
<feature type="transmembrane region" description="Helical" evidence="8">
    <location>
        <begin position="381"/>
        <end position="403"/>
    </location>
</feature>
<evidence type="ECO:0000259" key="9">
    <source>
        <dbReference type="PROSITE" id="PS51012"/>
    </source>
</evidence>
<proteinExistence type="inferred from homology"/>
<dbReference type="InterPro" id="IPR013525">
    <property type="entry name" value="ABC2_TM"/>
</dbReference>
<feature type="domain" description="ABC transmembrane type-2" evidence="9">
    <location>
        <begin position="178"/>
        <end position="406"/>
    </location>
</feature>
<sequence length="409" mass="43383">MRKILAIIGKDLLILMRDKTAFFLLLVMPLVLILVLGSVFGSMWSSGPGRVPVVVVDLDGGELARVFREEVLGSPEIKASLEVSYENDRVAAGELVKEGKAAGCIIIPEGFSEKVFQGKEAELEVILDSGRPVGSAMVSGIAQAFTQEVSEVQVTSEEALRALAERGALTASGASAVVGRVSSALRATVEKPLIGVATSLAKSRSVKEMVVGAMDYYAIGMLLMYTVFTAMAGAASILDEKSQRTWTRMAETPTPASSLIVGKLGYMIISSLIQVSLVAGASKLLFGVNWGRSALLFYLVAFAVVVAVDGIVLTIAVLVSSSESLASVVVPLNFILAFLGGSMWPVYLMPDWLNAVSRITPLRWGLSAFIALNRGATLADLALPLEILFTTGVVFMVTGTFGIRKKGWA</sequence>
<dbReference type="PROSITE" id="PS51012">
    <property type="entry name" value="ABC_TM2"/>
    <property type="match status" value="1"/>
</dbReference>
<keyword evidence="3" id="KW-0813">Transport</keyword>
<dbReference type="PANTHER" id="PTHR30294">
    <property type="entry name" value="MEMBRANE COMPONENT OF ABC TRANSPORTER YHHJ-RELATED"/>
    <property type="match status" value="1"/>
</dbReference>
<evidence type="ECO:0000256" key="3">
    <source>
        <dbReference type="ARBA" id="ARBA00022448"/>
    </source>
</evidence>
<evidence type="ECO:0000313" key="10">
    <source>
        <dbReference type="EMBL" id="QUL99121.1"/>
    </source>
</evidence>
<gene>
    <name evidence="10" type="ORF">IMF26_03370</name>
</gene>
<comment type="similarity">
    <text evidence="2">Belongs to the ABC-2 integral membrane protein family.</text>
</comment>
<evidence type="ECO:0000256" key="8">
    <source>
        <dbReference type="SAM" id="Phobius"/>
    </source>
</evidence>
<reference evidence="10" key="1">
    <citation type="submission" date="2020-10" db="EMBL/GenBank/DDBJ databases">
        <authorList>
            <person name="Kadnikov V."/>
            <person name="Beletsky A.V."/>
            <person name="Mardanov A.V."/>
            <person name="Karnachuk O.V."/>
            <person name="Ravin N.V."/>
        </authorList>
    </citation>
    <scope>NUCLEOTIDE SEQUENCE</scope>
    <source>
        <strain evidence="10">Bu02</strain>
    </source>
</reference>
<dbReference type="KEGG" id="fcz:IMF26_03370"/>
<keyword evidence="5 8" id="KW-0812">Transmembrane</keyword>
<comment type="subcellular location">
    <subcellularLocation>
        <location evidence="1">Cell membrane</location>
        <topology evidence="1">Multi-pass membrane protein</topology>
    </subcellularLocation>
</comment>
<evidence type="ECO:0000256" key="4">
    <source>
        <dbReference type="ARBA" id="ARBA00022475"/>
    </source>
</evidence>
<feature type="transmembrane region" description="Helical" evidence="8">
    <location>
        <begin position="259"/>
        <end position="282"/>
    </location>
</feature>
<reference evidence="10" key="2">
    <citation type="journal article" date="2023" name="Biology">
        <title>Prokaryotic Life Associated with Coal-Fire Gas Vents Revealed by Metagenomics.</title>
        <authorList>
            <person name="Kadnikov V.V."/>
            <person name="Mardanov A.V."/>
            <person name="Beletsky A.V."/>
            <person name="Karnachuk O.V."/>
            <person name="Ravin N.V."/>
        </authorList>
    </citation>
    <scope>NUCLEOTIDE SEQUENCE</scope>
    <source>
        <strain evidence="10">Bu02</strain>
    </source>
</reference>
<dbReference type="AlphaFoldDB" id="A0AAT9LDN5"/>
<dbReference type="Gene3D" id="3.40.1710.10">
    <property type="entry name" value="abc type-2 transporter like domain"/>
    <property type="match status" value="1"/>
</dbReference>
<dbReference type="PANTHER" id="PTHR30294:SF38">
    <property type="entry name" value="TRANSPORT PERMEASE PROTEIN"/>
    <property type="match status" value="1"/>
</dbReference>
<evidence type="ECO:0000256" key="6">
    <source>
        <dbReference type="ARBA" id="ARBA00022989"/>
    </source>
</evidence>
<feature type="transmembrane region" description="Helical" evidence="8">
    <location>
        <begin position="294"/>
        <end position="318"/>
    </location>
</feature>
<keyword evidence="6 8" id="KW-1133">Transmembrane helix</keyword>